<keyword evidence="4" id="KW-1185">Reference proteome</keyword>
<gene>
    <name evidence="1" type="ORF">EDC16_11320</name>
    <name evidence="2" type="ORF">FHQ21_06875</name>
</gene>
<comment type="caution">
    <text evidence="1">The sequence shown here is derived from an EMBL/GenBank/DDBJ whole genome shotgun (WGS) entry which is preliminary data.</text>
</comment>
<evidence type="ECO:0000313" key="2">
    <source>
        <dbReference type="EMBL" id="TNG91712.1"/>
    </source>
</evidence>
<proteinExistence type="predicted"/>
<accession>A0A4R3XX60</accession>
<dbReference type="PROSITE" id="PS51257">
    <property type="entry name" value="PROKAR_LIPOPROTEIN"/>
    <property type="match status" value="1"/>
</dbReference>
<name>A0A4R3XX60_9PAST</name>
<organism evidence="1 3">
    <name type="scientific">Testudinibacter aquarius</name>
    <dbReference type="NCBI Taxonomy" id="1524974"/>
    <lineage>
        <taxon>Bacteria</taxon>
        <taxon>Pseudomonadati</taxon>
        <taxon>Pseudomonadota</taxon>
        <taxon>Gammaproteobacteria</taxon>
        <taxon>Pasteurellales</taxon>
        <taxon>Pasteurellaceae</taxon>
        <taxon>Testudinibacter</taxon>
    </lineage>
</organism>
<dbReference type="EMBL" id="VDGV01000051">
    <property type="protein sequence ID" value="TNG91712.1"/>
    <property type="molecule type" value="Genomic_DNA"/>
</dbReference>
<protein>
    <recommendedName>
        <fullName evidence="5">Lipoprotein</fullName>
    </recommendedName>
</protein>
<evidence type="ECO:0000313" key="3">
    <source>
        <dbReference type="Proteomes" id="UP000294619"/>
    </source>
</evidence>
<dbReference type="Proteomes" id="UP000305526">
    <property type="component" value="Unassembled WGS sequence"/>
</dbReference>
<evidence type="ECO:0000313" key="4">
    <source>
        <dbReference type="Proteomes" id="UP000305526"/>
    </source>
</evidence>
<dbReference type="RefSeq" id="WP_132967964.1">
    <property type="nucleotide sequence ID" value="NZ_LEKL01000011.1"/>
</dbReference>
<evidence type="ECO:0008006" key="5">
    <source>
        <dbReference type="Google" id="ProtNLM"/>
    </source>
</evidence>
<evidence type="ECO:0000313" key="1">
    <source>
        <dbReference type="EMBL" id="TCV83820.1"/>
    </source>
</evidence>
<reference evidence="2 4" key="2">
    <citation type="submission" date="2019-05" db="EMBL/GenBank/DDBJ databases">
        <title>Pasteurellaceae isolates from reptiles.</title>
        <authorList>
            <person name="Bojesen A.M."/>
            <person name="Lund E."/>
        </authorList>
    </citation>
    <scope>NUCLEOTIDE SEQUENCE [LARGE SCALE GENOMIC DNA]</scope>
    <source>
        <strain evidence="2 4">ELNT2x</strain>
    </source>
</reference>
<dbReference type="Proteomes" id="UP000294619">
    <property type="component" value="Unassembled WGS sequence"/>
</dbReference>
<reference evidence="1 3" key="1">
    <citation type="submission" date="2019-03" db="EMBL/GenBank/DDBJ databases">
        <title>Genomic Encyclopedia of Type Strains, Phase IV (KMG-IV): sequencing the most valuable type-strain genomes for metagenomic binning, comparative biology and taxonomic classification.</title>
        <authorList>
            <person name="Goeker M."/>
        </authorList>
    </citation>
    <scope>NUCLEOTIDE SEQUENCE [LARGE SCALE GENOMIC DNA]</scope>
    <source>
        <strain evidence="1 3">DSM 28140</strain>
    </source>
</reference>
<sequence length="178" mass="19156">MKKIGLTFLILLLTGCVNTELSTKDKVYNPENEARIRLYGQNGRPTIMAISIDGKKETVNVGGSLGQAFSSFIGTKGNESIGMPESELSKDPSKLSGIISGAFFKEFVIPAGSEVTVNNSIMGNQHKHHDPIFNHTVIVTFKGCTGKKVIFTPEAGKDYEVAPIGLTTGCSVTVYEIK</sequence>
<dbReference type="AlphaFoldDB" id="A0A4R3XX60"/>
<dbReference type="EMBL" id="SMCP01000013">
    <property type="protein sequence ID" value="TCV83820.1"/>
    <property type="molecule type" value="Genomic_DNA"/>
</dbReference>